<reference evidence="1 2" key="1">
    <citation type="submission" date="2018-03" db="EMBL/GenBank/DDBJ databases">
        <authorList>
            <person name="Nguyen K."/>
            <person name="Fouts D."/>
            <person name="Sutton G."/>
        </authorList>
    </citation>
    <scope>NUCLEOTIDE SEQUENCE [LARGE SCALE GENOMIC DNA]</scope>
    <source>
        <strain evidence="1 2">AU17135</strain>
    </source>
</reference>
<accession>A0A8E2USM0</accession>
<proteinExistence type="predicted"/>
<dbReference type="AlphaFoldDB" id="A0A8E2USM0"/>
<protein>
    <submittedName>
        <fullName evidence="1">Uncharacterized protein</fullName>
    </submittedName>
</protein>
<name>A0A8E2USM0_9BURK</name>
<comment type="caution">
    <text evidence="1">The sequence shown here is derived from an EMBL/GenBank/DDBJ whole genome shotgun (WGS) entry which is preliminary data.</text>
</comment>
<evidence type="ECO:0000313" key="1">
    <source>
        <dbReference type="EMBL" id="PRF18329.1"/>
    </source>
</evidence>
<dbReference type="EMBL" id="PVFZ01000068">
    <property type="protein sequence ID" value="PRF18329.1"/>
    <property type="molecule type" value="Genomic_DNA"/>
</dbReference>
<organism evidence="1 2">
    <name type="scientific">Burkholderia multivorans</name>
    <dbReference type="NCBI Taxonomy" id="87883"/>
    <lineage>
        <taxon>Bacteria</taxon>
        <taxon>Pseudomonadati</taxon>
        <taxon>Pseudomonadota</taxon>
        <taxon>Betaproteobacteria</taxon>
        <taxon>Burkholderiales</taxon>
        <taxon>Burkholderiaceae</taxon>
        <taxon>Burkholderia</taxon>
        <taxon>Burkholderia cepacia complex</taxon>
    </lineage>
</organism>
<evidence type="ECO:0000313" key="2">
    <source>
        <dbReference type="Proteomes" id="UP000237686"/>
    </source>
</evidence>
<dbReference type="Proteomes" id="UP000237686">
    <property type="component" value="Unassembled WGS sequence"/>
</dbReference>
<sequence>MRESSGELVMGLFSRVRRWQNSAHFSAARLVDYATLAAIELEVARKSFLRDMVLYAVVGLSNRLPSQAR</sequence>
<gene>
    <name evidence="1" type="ORF">C6P98_25245</name>
</gene>